<dbReference type="EMBL" id="BTSX01000002">
    <property type="protein sequence ID" value="GMS83161.1"/>
    <property type="molecule type" value="Genomic_DNA"/>
</dbReference>
<comment type="caution">
    <text evidence="1">The sequence shown here is derived from an EMBL/GenBank/DDBJ whole genome shotgun (WGS) entry which is preliminary data.</text>
</comment>
<keyword evidence="2" id="KW-1185">Reference proteome</keyword>
<proteinExistence type="predicted"/>
<evidence type="ECO:0000313" key="2">
    <source>
        <dbReference type="Proteomes" id="UP001432027"/>
    </source>
</evidence>
<accession>A0AAV5SIP8</accession>
<dbReference type="Proteomes" id="UP001432027">
    <property type="component" value="Unassembled WGS sequence"/>
</dbReference>
<sequence length="163" mass="19136">LKKNFFFEKSRNEKCTALMLKHSVQGNDRNSHIPKSRSFSISPRSFDRCASYEMSTAPMISCLPSLNWASIIVEMMSRKPDKLYIENEFHIEYLSFEDAVELSKHLPLLDKKKWLMISCDLYNHKRSLNGELNDTICRVKKENRVDPYRMLTIKLSSRLAEQL</sequence>
<gene>
    <name evidence="1" type="ORF">PENTCL1PPCAC_5336</name>
</gene>
<organism evidence="1 2">
    <name type="scientific">Pristionchus entomophagus</name>
    <dbReference type="NCBI Taxonomy" id="358040"/>
    <lineage>
        <taxon>Eukaryota</taxon>
        <taxon>Metazoa</taxon>
        <taxon>Ecdysozoa</taxon>
        <taxon>Nematoda</taxon>
        <taxon>Chromadorea</taxon>
        <taxon>Rhabditida</taxon>
        <taxon>Rhabditina</taxon>
        <taxon>Diplogasteromorpha</taxon>
        <taxon>Diplogasteroidea</taxon>
        <taxon>Neodiplogasteridae</taxon>
        <taxon>Pristionchus</taxon>
    </lineage>
</organism>
<name>A0AAV5SIP8_9BILA</name>
<feature type="non-terminal residue" evidence="1">
    <location>
        <position position="1"/>
    </location>
</feature>
<protein>
    <submittedName>
        <fullName evidence="1">Uncharacterized protein</fullName>
    </submittedName>
</protein>
<reference evidence="1" key="1">
    <citation type="submission" date="2023-10" db="EMBL/GenBank/DDBJ databases">
        <title>Genome assembly of Pristionchus species.</title>
        <authorList>
            <person name="Yoshida K."/>
            <person name="Sommer R.J."/>
        </authorList>
    </citation>
    <scope>NUCLEOTIDE SEQUENCE</scope>
    <source>
        <strain evidence="1">RS0144</strain>
    </source>
</reference>
<evidence type="ECO:0000313" key="1">
    <source>
        <dbReference type="EMBL" id="GMS83161.1"/>
    </source>
</evidence>
<dbReference type="AlphaFoldDB" id="A0AAV5SIP8"/>